<organism evidence="4 5">
    <name type="scientific">Rhizophagus clarus</name>
    <dbReference type="NCBI Taxonomy" id="94130"/>
    <lineage>
        <taxon>Eukaryota</taxon>
        <taxon>Fungi</taxon>
        <taxon>Fungi incertae sedis</taxon>
        <taxon>Mucoromycota</taxon>
        <taxon>Glomeromycotina</taxon>
        <taxon>Glomeromycetes</taxon>
        <taxon>Glomerales</taxon>
        <taxon>Glomeraceae</taxon>
        <taxon>Rhizophagus</taxon>
    </lineage>
</organism>
<proteinExistence type="predicted"/>
<feature type="compositionally biased region" description="Polar residues" evidence="2">
    <location>
        <begin position="1"/>
        <end position="12"/>
    </location>
</feature>
<dbReference type="Pfam" id="PF03221">
    <property type="entry name" value="HTH_Tnp_Tc5"/>
    <property type="match status" value="1"/>
</dbReference>
<dbReference type="InterPro" id="IPR036397">
    <property type="entry name" value="RNaseH_sf"/>
</dbReference>
<reference evidence="4" key="1">
    <citation type="submission" date="2019-10" db="EMBL/GenBank/DDBJ databases">
        <title>Conservation and host-specific expression of non-tandemly repeated heterogenous ribosome RNA gene in arbuscular mycorrhizal fungi.</title>
        <authorList>
            <person name="Maeda T."/>
            <person name="Kobayashi Y."/>
            <person name="Nakagawa T."/>
            <person name="Ezawa T."/>
            <person name="Yamaguchi K."/>
            <person name="Bino T."/>
            <person name="Nishimoto Y."/>
            <person name="Shigenobu S."/>
            <person name="Kawaguchi M."/>
        </authorList>
    </citation>
    <scope>NUCLEOTIDE SEQUENCE</scope>
    <source>
        <strain evidence="4">HR1</strain>
    </source>
</reference>
<dbReference type="InterPro" id="IPR004875">
    <property type="entry name" value="DDE_SF_endonuclease_dom"/>
</dbReference>
<dbReference type="SUPFAM" id="SSF46689">
    <property type="entry name" value="Homeodomain-like"/>
    <property type="match status" value="1"/>
</dbReference>
<keyword evidence="1" id="KW-0238">DNA-binding</keyword>
<dbReference type="Gene3D" id="3.30.420.10">
    <property type="entry name" value="Ribonuclease H-like superfamily/Ribonuclease H"/>
    <property type="match status" value="1"/>
</dbReference>
<dbReference type="PROSITE" id="PS51253">
    <property type="entry name" value="HTH_CENPB"/>
    <property type="match status" value="1"/>
</dbReference>
<dbReference type="InterPro" id="IPR009057">
    <property type="entry name" value="Homeodomain-like_sf"/>
</dbReference>
<feature type="region of interest" description="Disordered" evidence="2">
    <location>
        <begin position="1"/>
        <end position="20"/>
    </location>
</feature>
<feature type="domain" description="HTH CENPB-type" evidence="3">
    <location>
        <begin position="84"/>
        <end position="155"/>
    </location>
</feature>
<dbReference type="GO" id="GO:0003677">
    <property type="term" value="F:DNA binding"/>
    <property type="evidence" value="ECO:0007669"/>
    <property type="project" value="UniProtKB-KW"/>
</dbReference>
<dbReference type="Gene3D" id="1.10.10.60">
    <property type="entry name" value="Homeodomain-like"/>
    <property type="match status" value="2"/>
</dbReference>
<dbReference type="InterPro" id="IPR006600">
    <property type="entry name" value="HTH_CenpB_DNA-bd_dom"/>
</dbReference>
<dbReference type="SMART" id="SM00674">
    <property type="entry name" value="CENPB"/>
    <property type="match status" value="1"/>
</dbReference>
<dbReference type="Proteomes" id="UP000615446">
    <property type="component" value="Unassembled WGS sequence"/>
</dbReference>
<evidence type="ECO:0000259" key="3">
    <source>
        <dbReference type="PROSITE" id="PS51253"/>
    </source>
</evidence>
<dbReference type="PANTHER" id="PTHR19303">
    <property type="entry name" value="TRANSPOSON"/>
    <property type="match status" value="1"/>
</dbReference>
<dbReference type="PANTHER" id="PTHR19303:SF73">
    <property type="entry name" value="PROTEIN PDC2"/>
    <property type="match status" value="1"/>
</dbReference>
<sequence>MPKTKSALNKYSQAKGKDKMRTLPKRASLTIAQKHEICYKKINEPYIKNKELAELYNVSEGCISDTLKKSQKWLEIDPQALEAQGKRQNKLNFPEIEEALTLWVLKALENGVDISDQVLHEKAIAFASLYKVENFKGSNGWIGGFKKRHNLSCYLKQEEAASAPLDKLDEFRKNLQDLIRNYSLEDVFNCNETGLYWKMEPKRTISNKPVSGKKQSKDRVTILLCSNATGTEKLKPVFIHKYKNPRPLKNLSKTSLPVEYYWNSTAWMQVSIWNDWIRKFDAQMRLKGRNILLLIDNAPVHALYEGVELTNIKIEFLPPNTTAHLQPCDKGIINSFKAQYRKLLLQNRIKAFDFQQLTGNSKSPINIKKAIKYVVSAWDRVLPKTIFNCWNKTGILPDDTNSYNEIEENRHNETEENEYREIQDLINKLEYTHPLTAEEYIKLDQENEIAGIPPSEEQIVAILKENNTMSDDEGDKDIISVTSSEALIAFDTIFNYVEQNDSQDIFDKSALKVMKKIRKIVYRNNFFSKKQSSLDLFVTDKGSKLKPNNTAIDPVDNNTMNREREGDNNIIDIENFDFEALYFNEFDFYNYEEDQGFIEYQIDENSLYK</sequence>
<dbReference type="GO" id="GO:0005634">
    <property type="term" value="C:nucleus"/>
    <property type="evidence" value="ECO:0007669"/>
    <property type="project" value="TreeGrafter"/>
</dbReference>
<evidence type="ECO:0000313" key="5">
    <source>
        <dbReference type="Proteomes" id="UP000615446"/>
    </source>
</evidence>
<dbReference type="EMBL" id="BLAL01000006">
    <property type="protein sequence ID" value="GES73452.1"/>
    <property type="molecule type" value="Genomic_DNA"/>
</dbReference>
<protein>
    <submittedName>
        <fullName evidence="4">CENP-B homolog protein 2-like</fullName>
    </submittedName>
</protein>
<dbReference type="Pfam" id="PF03184">
    <property type="entry name" value="DDE_1"/>
    <property type="match status" value="1"/>
</dbReference>
<comment type="caution">
    <text evidence="4">The sequence shown here is derived from an EMBL/GenBank/DDBJ whole genome shotgun (WGS) entry which is preliminary data.</text>
</comment>
<accession>A0A8H3KPI6</accession>
<evidence type="ECO:0000256" key="2">
    <source>
        <dbReference type="SAM" id="MobiDB-lite"/>
    </source>
</evidence>
<dbReference type="OrthoDB" id="2440324at2759"/>
<gene>
    <name evidence="4" type="ORF">RCL2_000098700</name>
</gene>
<dbReference type="InterPro" id="IPR050863">
    <property type="entry name" value="CenT-Element_Derived"/>
</dbReference>
<dbReference type="AlphaFoldDB" id="A0A8H3KPI6"/>
<name>A0A8H3KPI6_9GLOM</name>
<evidence type="ECO:0000256" key="1">
    <source>
        <dbReference type="ARBA" id="ARBA00023125"/>
    </source>
</evidence>
<evidence type="ECO:0000313" key="4">
    <source>
        <dbReference type="EMBL" id="GES73452.1"/>
    </source>
</evidence>